<accession>A0A7W6MM63</accession>
<evidence type="ECO:0000259" key="2">
    <source>
        <dbReference type="Pfam" id="PF07290"/>
    </source>
</evidence>
<feature type="transmembrane region" description="Helical" evidence="1">
    <location>
        <begin position="12"/>
        <end position="32"/>
    </location>
</feature>
<comment type="caution">
    <text evidence="4">The sequence shown here is derived from an EMBL/GenBank/DDBJ whole genome shotgun (WGS) entry which is preliminary data.</text>
</comment>
<organism evidence="4 5">
    <name type="scientific">Aureimonas pseudogalii</name>
    <dbReference type="NCBI Taxonomy" id="1744844"/>
    <lineage>
        <taxon>Bacteria</taxon>
        <taxon>Pseudomonadati</taxon>
        <taxon>Pseudomonadota</taxon>
        <taxon>Alphaproteobacteria</taxon>
        <taxon>Hyphomicrobiales</taxon>
        <taxon>Aurantimonadaceae</taxon>
        <taxon>Aureimonas</taxon>
    </lineage>
</organism>
<evidence type="ECO:0000313" key="4">
    <source>
        <dbReference type="EMBL" id="MBB4000530.1"/>
    </source>
</evidence>
<dbReference type="Pfam" id="PF07290">
    <property type="entry name" value="YqiJ_OB"/>
    <property type="match status" value="1"/>
</dbReference>
<sequence length="200" mass="21012">MVASLAAGSPLYLYPLAAGLLVGLLQIALFFVGHLPVSDAIEHAFEGTPLSGAFDWLNLGRVPFSILLMLLLVTFGTIGIVLSGLLPMLPTWSLAIAAVPGAVLSTKAIGNAIARVIPRDETYAVTADEFLGLEGAVTLGPLDDGLAGSVTVRDRHGEVHTLRARPADRGTAIEKGARIVVVARDETHKGRVFLVMPFPV</sequence>
<feature type="domain" description="Inner membrane protein YqiJ OB-fold" evidence="2">
    <location>
        <begin position="129"/>
        <end position="186"/>
    </location>
</feature>
<keyword evidence="1" id="KW-0472">Membrane</keyword>
<keyword evidence="1" id="KW-0812">Transmembrane</keyword>
<feature type="transmembrane region" description="Helical" evidence="1">
    <location>
        <begin position="66"/>
        <end position="86"/>
    </location>
</feature>
<evidence type="ECO:0000259" key="3">
    <source>
        <dbReference type="Pfam" id="PF21001"/>
    </source>
</evidence>
<evidence type="ECO:0000313" key="5">
    <source>
        <dbReference type="Proteomes" id="UP000542776"/>
    </source>
</evidence>
<dbReference type="InterPro" id="IPR048376">
    <property type="entry name" value="YqiJ_N"/>
</dbReference>
<dbReference type="GO" id="GO:0006508">
    <property type="term" value="P:proteolysis"/>
    <property type="evidence" value="ECO:0007669"/>
    <property type="project" value="UniProtKB-KW"/>
</dbReference>
<evidence type="ECO:0000256" key="1">
    <source>
        <dbReference type="SAM" id="Phobius"/>
    </source>
</evidence>
<dbReference type="InterPro" id="IPR010840">
    <property type="entry name" value="YqiJ_OB"/>
</dbReference>
<dbReference type="Pfam" id="PF21001">
    <property type="entry name" value="YqiJ_N"/>
    <property type="match status" value="1"/>
</dbReference>
<keyword evidence="1" id="KW-1133">Transmembrane helix</keyword>
<keyword evidence="5" id="KW-1185">Reference proteome</keyword>
<protein>
    <submittedName>
        <fullName evidence="4">Membrane protein implicated in regulation of membrane protease activity</fullName>
    </submittedName>
</protein>
<dbReference type="AlphaFoldDB" id="A0A7W6MM63"/>
<dbReference type="Proteomes" id="UP000542776">
    <property type="component" value="Unassembled WGS sequence"/>
</dbReference>
<name>A0A7W6MM63_9HYPH</name>
<proteinExistence type="predicted"/>
<gene>
    <name evidence="4" type="ORF">GGR04_004408</name>
</gene>
<dbReference type="GO" id="GO:0008233">
    <property type="term" value="F:peptidase activity"/>
    <property type="evidence" value="ECO:0007669"/>
    <property type="project" value="UniProtKB-KW"/>
</dbReference>
<dbReference type="RefSeq" id="WP_183202408.1">
    <property type="nucleotide sequence ID" value="NZ_JACIEK010000022.1"/>
</dbReference>
<reference evidence="4 5" key="1">
    <citation type="submission" date="2020-08" db="EMBL/GenBank/DDBJ databases">
        <title>Genomic Encyclopedia of Type Strains, Phase IV (KMG-IV): sequencing the most valuable type-strain genomes for metagenomic binning, comparative biology and taxonomic classification.</title>
        <authorList>
            <person name="Goeker M."/>
        </authorList>
    </citation>
    <scope>NUCLEOTIDE SEQUENCE [LARGE SCALE GENOMIC DNA]</scope>
    <source>
        <strain evidence="4 5">DSM 102238</strain>
    </source>
</reference>
<dbReference type="EMBL" id="JACIEK010000022">
    <property type="protein sequence ID" value="MBB4000530.1"/>
    <property type="molecule type" value="Genomic_DNA"/>
</dbReference>
<keyword evidence="4" id="KW-0645">Protease</keyword>
<keyword evidence="4" id="KW-0378">Hydrolase</keyword>
<feature type="domain" description="Inner membrane protein YqiJ N-terminal" evidence="3">
    <location>
        <begin position="47"/>
        <end position="102"/>
    </location>
</feature>